<dbReference type="EMBL" id="WJBU01000019">
    <property type="protein sequence ID" value="MRD49090.1"/>
    <property type="molecule type" value="Genomic_DNA"/>
</dbReference>
<protein>
    <submittedName>
        <fullName evidence="2">Mandelate racemase</fullName>
    </submittedName>
</protein>
<dbReference type="Pfam" id="PF13378">
    <property type="entry name" value="MR_MLE_C"/>
    <property type="match status" value="1"/>
</dbReference>
<dbReference type="RefSeq" id="WP_153586399.1">
    <property type="nucleotide sequence ID" value="NZ_WJBU01000019.1"/>
</dbReference>
<dbReference type="InterPro" id="IPR029065">
    <property type="entry name" value="Enolase_C-like"/>
</dbReference>
<accession>A0A844AX30</accession>
<dbReference type="OrthoDB" id="7809546at2"/>
<evidence type="ECO:0000313" key="3">
    <source>
        <dbReference type="Proteomes" id="UP000487350"/>
    </source>
</evidence>
<dbReference type="InterPro" id="IPR036849">
    <property type="entry name" value="Enolase-like_C_sf"/>
</dbReference>
<feature type="domain" description="Enolase C-terminal" evidence="1">
    <location>
        <begin position="211"/>
        <end position="339"/>
    </location>
</feature>
<proteinExistence type="predicted"/>
<sequence>MTDAPRIRIREIELYERPVVLRLPFKFGVVTLRECPQAFVRVRIETADGQSTWGAAAEMMAPKWFDKNLALSNDDNFDQLRGALRIARDAYLAGGGAATAFGHFAHHYDETLQAGAAQGYNPLLASYGPALVDRAIFDVLCRTRQVSFYDAMRGNLAGIVSERAEFAGLDIDSFLSQLQPAASIEARHTVGMLDAITPADLHERVNDGLPETLQDVIAAWGHRYFKLKVGGNIASDIARLEAVASVLDQLPAPYYASLDGNEQYADAAGVAELVAAIRARPSLKRLWSSILFIEQPIARKVALDVDLRAAPLGKPVIIDESDGELDTFVQARERGYRGVSSKTCKGFYKSVLNAARCAQWNAQAGTQASSPEGAPRYFMSAEDLTTQAGLSVQQDLALVNLLGITHVERNGHYYVNGMAAQPASEQQAFLSAHGDVYEHSHGAVRLKIQGGRIALGSLACTGFASAAMPDFSAMTRLVSGGAPA</sequence>
<keyword evidence="3" id="KW-1185">Reference proteome</keyword>
<dbReference type="Gene3D" id="3.20.20.120">
    <property type="entry name" value="Enolase-like C-terminal domain"/>
    <property type="match status" value="1"/>
</dbReference>
<gene>
    <name evidence="2" type="ORF">GHT07_17580</name>
</gene>
<dbReference type="Proteomes" id="UP000487350">
    <property type="component" value="Unassembled WGS sequence"/>
</dbReference>
<dbReference type="AlphaFoldDB" id="A0A844AX30"/>
<evidence type="ECO:0000313" key="2">
    <source>
        <dbReference type="EMBL" id="MRD49090.1"/>
    </source>
</evidence>
<dbReference type="Gene3D" id="3.30.390.10">
    <property type="entry name" value="Enolase-like, N-terminal domain"/>
    <property type="match status" value="1"/>
</dbReference>
<dbReference type="InterPro" id="IPR029017">
    <property type="entry name" value="Enolase-like_N"/>
</dbReference>
<name>A0A844AX30_9BURK</name>
<evidence type="ECO:0000259" key="1">
    <source>
        <dbReference type="Pfam" id="PF13378"/>
    </source>
</evidence>
<reference evidence="2 3" key="1">
    <citation type="submission" date="2019-11" db="EMBL/GenBank/DDBJ databases">
        <title>Caenimonas koreensis gen. nov., sp. nov., isolated from activated sludge.</title>
        <authorList>
            <person name="Seung H.R."/>
        </authorList>
    </citation>
    <scope>NUCLEOTIDE SEQUENCE [LARGE SCALE GENOMIC DNA]</scope>
    <source>
        <strain evidence="2 3">EMB320</strain>
    </source>
</reference>
<organism evidence="2 3">
    <name type="scientific">Caenimonas koreensis DSM 17982</name>
    <dbReference type="NCBI Taxonomy" id="1121255"/>
    <lineage>
        <taxon>Bacteria</taxon>
        <taxon>Pseudomonadati</taxon>
        <taxon>Pseudomonadota</taxon>
        <taxon>Betaproteobacteria</taxon>
        <taxon>Burkholderiales</taxon>
        <taxon>Comamonadaceae</taxon>
        <taxon>Caenimonas</taxon>
    </lineage>
</organism>
<comment type="caution">
    <text evidence="2">The sequence shown here is derived from an EMBL/GenBank/DDBJ whole genome shotgun (WGS) entry which is preliminary data.</text>
</comment>
<dbReference type="SUPFAM" id="SSF51604">
    <property type="entry name" value="Enolase C-terminal domain-like"/>
    <property type="match status" value="1"/>
</dbReference>